<reference evidence="1" key="1">
    <citation type="submission" date="2023-06" db="EMBL/GenBank/DDBJ databases">
        <title>Genomic analysis of the entomopathogenic nematode Steinernema hermaphroditum.</title>
        <authorList>
            <person name="Schwarz E.M."/>
            <person name="Heppert J.K."/>
            <person name="Baniya A."/>
            <person name="Schwartz H.T."/>
            <person name="Tan C.-H."/>
            <person name="Antoshechkin I."/>
            <person name="Sternberg P.W."/>
            <person name="Goodrich-Blair H."/>
            <person name="Dillman A.R."/>
        </authorList>
    </citation>
    <scope>NUCLEOTIDE SEQUENCE</scope>
    <source>
        <strain evidence="1">PS9179</strain>
        <tissue evidence="1">Whole animal</tissue>
    </source>
</reference>
<keyword evidence="2" id="KW-1185">Reference proteome</keyword>
<dbReference type="Proteomes" id="UP001175271">
    <property type="component" value="Unassembled WGS sequence"/>
</dbReference>
<name>A0AA39H2D7_9BILA</name>
<evidence type="ECO:0000313" key="1">
    <source>
        <dbReference type="EMBL" id="KAK0397957.1"/>
    </source>
</evidence>
<evidence type="ECO:0000313" key="2">
    <source>
        <dbReference type="Proteomes" id="UP001175271"/>
    </source>
</evidence>
<dbReference type="AlphaFoldDB" id="A0AA39H2D7"/>
<comment type="caution">
    <text evidence="1">The sequence shown here is derived from an EMBL/GenBank/DDBJ whole genome shotgun (WGS) entry which is preliminary data.</text>
</comment>
<sequence>MKSLLVVSVPSTSTAPVAPVSADLAHLLAVNEAYLDIMETIIARVERAKEQNRTAPQVVAERHRLRHNPLKAMLIDNANPFVPRAPRVEPVSMERIKEYLDEGGDLLPPEVQSCRQYATVDTGTRLESVWNWLEGIPFLIFPMSQGSSN</sequence>
<organism evidence="1 2">
    <name type="scientific">Steinernema hermaphroditum</name>
    <dbReference type="NCBI Taxonomy" id="289476"/>
    <lineage>
        <taxon>Eukaryota</taxon>
        <taxon>Metazoa</taxon>
        <taxon>Ecdysozoa</taxon>
        <taxon>Nematoda</taxon>
        <taxon>Chromadorea</taxon>
        <taxon>Rhabditida</taxon>
        <taxon>Tylenchina</taxon>
        <taxon>Panagrolaimomorpha</taxon>
        <taxon>Strongyloidoidea</taxon>
        <taxon>Steinernematidae</taxon>
        <taxon>Steinernema</taxon>
    </lineage>
</organism>
<dbReference type="EMBL" id="JAUCMV010000005">
    <property type="protein sequence ID" value="KAK0397957.1"/>
    <property type="molecule type" value="Genomic_DNA"/>
</dbReference>
<accession>A0AA39H2D7</accession>
<proteinExistence type="predicted"/>
<gene>
    <name evidence="1" type="ORF">QR680_002358</name>
</gene>
<protein>
    <submittedName>
        <fullName evidence="1">Uncharacterized protein</fullName>
    </submittedName>
</protein>